<dbReference type="EMBL" id="QEAM01000382">
    <property type="protein sequence ID" value="TPX40529.1"/>
    <property type="molecule type" value="Genomic_DNA"/>
</dbReference>
<feature type="chain" id="PRO_5021348078" evidence="2">
    <location>
        <begin position="21"/>
        <end position="529"/>
    </location>
</feature>
<feature type="compositionally biased region" description="Basic and acidic residues" evidence="1">
    <location>
        <begin position="461"/>
        <end position="470"/>
    </location>
</feature>
<sequence length="529" mass="60355">MVKAVNVVIFLAAIITSIETDHVWDDHAILDETRRLLERARCAASHRKRDLRTSSLARILEDHNKALLQLQARIAEVVSKAIPSPSPFSKEQLFQELQETTPITQILFTRAYHSLVFERLKTLFLKIEHHVTKHQILKNIEPQDLEILKTGIESVAAHLLWSFDLEEKCRKLFKLLGRSRFMDLRVFNRFRQVELPEYDWDYVSTNLLPALKQTAPGQLQIRNDVTAGEMLESLWKRVENVIAARHVEVCRGLSFNLHAVLDPTPYVALLIAQIRSDARPFTFTEAQLLEVPEATIPLDQLYLTHAYHHLVVETLEHLVLTIKDHFVKFQNREKLGTALAEVVNARTMHRNLRSQCEIIIQRIRDEGVNWQDNVNLPAYELAPVDSMQFPTGGQYSAYNYEPIPDRGPGCGLEASTSQPRPQPVLIDFLGVADMTWKATPELAPPFEHSHDDSDPLPDNRSSNELHRSPSDHVVYVGSSSMHPGPSTDNMKRPFDLSLHGYQPTSNARVAGSPQKRTRFKLFGTSFDYP</sequence>
<proteinExistence type="predicted"/>
<dbReference type="AlphaFoldDB" id="A0A507CN25"/>
<comment type="caution">
    <text evidence="3">The sequence shown here is derived from an EMBL/GenBank/DDBJ whole genome shotgun (WGS) entry which is preliminary data.</text>
</comment>
<protein>
    <submittedName>
        <fullName evidence="3">Uncharacterized protein</fullName>
    </submittedName>
</protein>
<evidence type="ECO:0000256" key="1">
    <source>
        <dbReference type="SAM" id="MobiDB-lite"/>
    </source>
</evidence>
<dbReference type="Proteomes" id="UP000320475">
    <property type="component" value="Unassembled WGS sequence"/>
</dbReference>
<feature type="region of interest" description="Disordered" evidence="1">
    <location>
        <begin position="442"/>
        <end position="514"/>
    </location>
</feature>
<evidence type="ECO:0000313" key="3">
    <source>
        <dbReference type="EMBL" id="TPX40529.1"/>
    </source>
</evidence>
<evidence type="ECO:0000256" key="2">
    <source>
        <dbReference type="SAM" id="SignalP"/>
    </source>
</evidence>
<accession>A0A507CN25</accession>
<keyword evidence="2" id="KW-0732">Signal</keyword>
<gene>
    <name evidence="3" type="ORF">SeLEV6574_g06567</name>
</gene>
<name>A0A507CN25_9FUNG</name>
<feature type="signal peptide" evidence="2">
    <location>
        <begin position="1"/>
        <end position="20"/>
    </location>
</feature>
<reference evidence="3 4" key="1">
    <citation type="journal article" date="2019" name="Sci. Rep.">
        <title>Comparative genomics of chytrid fungi reveal insights into the obligate biotrophic and pathogenic lifestyle of Synchytrium endobioticum.</title>
        <authorList>
            <person name="van de Vossenberg B.T.L.H."/>
            <person name="Warris S."/>
            <person name="Nguyen H.D.T."/>
            <person name="van Gent-Pelzer M.P.E."/>
            <person name="Joly D.L."/>
            <person name="van de Geest H.C."/>
            <person name="Bonants P.J.M."/>
            <person name="Smith D.S."/>
            <person name="Levesque C.A."/>
            <person name="van der Lee T.A.J."/>
        </authorList>
    </citation>
    <scope>NUCLEOTIDE SEQUENCE [LARGE SCALE GENOMIC DNA]</scope>
    <source>
        <strain evidence="3 4">LEV6574</strain>
    </source>
</reference>
<dbReference type="VEuPathDB" id="FungiDB:SeMB42_g05736"/>
<organism evidence="3 4">
    <name type="scientific">Synchytrium endobioticum</name>
    <dbReference type="NCBI Taxonomy" id="286115"/>
    <lineage>
        <taxon>Eukaryota</taxon>
        <taxon>Fungi</taxon>
        <taxon>Fungi incertae sedis</taxon>
        <taxon>Chytridiomycota</taxon>
        <taxon>Chytridiomycota incertae sedis</taxon>
        <taxon>Chytridiomycetes</taxon>
        <taxon>Synchytriales</taxon>
        <taxon>Synchytriaceae</taxon>
        <taxon>Synchytrium</taxon>
    </lineage>
</organism>
<evidence type="ECO:0000313" key="4">
    <source>
        <dbReference type="Proteomes" id="UP000320475"/>
    </source>
</evidence>